<evidence type="ECO:0000313" key="1">
    <source>
        <dbReference type="EMBL" id="KAF9415562.1"/>
    </source>
</evidence>
<protein>
    <submittedName>
        <fullName evidence="1">Uncharacterized protein</fullName>
    </submittedName>
</protein>
<dbReference type="EMBL" id="JACKWZ010000108">
    <property type="protein sequence ID" value="KAF9415562.1"/>
    <property type="molecule type" value="Genomic_DNA"/>
</dbReference>
<gene>
    <name evidence="1" type="ORF">HW555_006833</name>
</gene>
<sequence>NQFKSGKTKAILPVPQNPRYQQLPGGARLAAPAQGRQSALSEFSQSVRLAWHRAFSSSNMAACSAPSFVLDNWRESASYPNCHSPEGDRKHNAIARGGILEAIGITDKINGRQGDSGTLKPLAAASAATAALSCARRRDNLCSRAAACSGCSWYSLTSLHEFVETVSKLAVRGAELAARVRELSCVRLARRRQLVRADTQLLRR</sequence>
<feature type="non-terminal residue" evidence="1">
    <location>
        <position position="204"/>
    </location>
</feature>
<accession>A0A835L376</accession>
<evidence type="ECO:0000313" key="2">
    <source>
        <dbReference type="Proteomes" id="UP000648187"/>
    </source>
</evidence>
<comment type="caution">
    <text evidence="1">The sequence shown here is derived from an EMBL/GenBank/DDBJ whole genome shotgun (WGS) entry which is preliminary data.</text>
</comment>
<name>A0A835L376_SPOEX</name>
<dbReference type="AlphaFoldDB" id="A0A835L376"/>
<keyword evidence="2" id="KW-1185">Reference proteome</keyword>
<proteinExistence type="predicted"/>
<organism evidence="1 2">
    <name type="scientific">Spodoptera exigua</name>
    <name type="common">Beet armyworm</name>
    <name type="synonym">Noctua fulgens</name>
    <dbReference type="NCBI Taxonomy" id="7107"/>
    <lineage>
        <taxon>Eukaryota</taxon>
        <taxon>Metazoa</taxon>
        <taxon>Ecdysozoa</taxon>
        <taxon>Arthropoda</taxon>
        <taxon>Hexapoda</taxon>
        <taxon>Insecta</taxon>
        <taxon>Pterygota</taxon>
        <taxon>Neoptera</taxon>
        <taxon>Endopterygota</taxon>
        <taxon>Lepidoptera</taxon>
        <taxon>Glossata</taxon>
        <taxon>Ditrysia</taxon>
        <taxon>Noctuoidea</taxon>
        <taxon>Noctuidae</taxon>
        <taxon>Amphipyrinae</taxon>
        <taxon>Spodoptera</taxon>
    </lineage>
</organism>
<reference evidence="1" key="1">
    <citation type="submission" date="2020-08" db="EMBL/GenBank/DDBJ databases">
        <title>Spodoptera exigua strain:BAW_Kor-Di-RS1 Genome sequencing and assembly.</title>
        <authorList>
            <person name="Kim J."/>
            <person name="Nam H.Y."/>
            <person name="Kwon M."/>
            <person name="Choi J.H."/>
            <person name="Cho S.R."/>
            <person name="Kim G.-H."/>
        </authorList>
    </citation>
    <scope>NUCLEOTIDE SEQUENCE</scope>
    <source>
        <strain evidence="1">BAW_Kor-Di-RS1</strain>
        <tissue evidence="1">Whole-body</tissue>
    </source>
</reference>
<dbReference type="Proteomes" id="UP000648187">
    <property type="component" value="Unassembled WGS sequence"/>
</dbReference>